<gene>
    <name evidence="2" type="ORF">B2M23_15795</name>
</gene>
<dbReference type="AlphaFoldDB" id="A0AAC9W4A4"/>
<evidence type="ECO:0000313" key="2">
    <source>
        <dbReference type="EMBL" id="ARD66899.1"/>
    </source>
</evidence>
<accession>A0AAC9W4A4</accession>
<dbReference type="Proteomes" id="UP000192391">
    <property type="component" value="Chromosome"/>
</dbReference>
<dbReference type="RefSeq" id="WP_038353833.1">
    <property type="nucleotide sequence ID" value="NZ_CP019962.1"/>
</dbReference>
<protein>
    <submittedName>
        <fullName evidence="2">Uncharacterized protein</fullName>
    </submittedName>
</protein>
<evidence type="ECO:0000256" key="1">
    <source>
        <dbReference type="SAM" id="Coils"/>
    </source>
</evidence>
<reference evidence="3" key="1">
    <citation type="journal article" date="2017" name="Sci. Rep.">
        <title>Determination of the Genome and Primary Transcriptome of Syngas Fermenting Eubacterium limosum ATCC 8486.</title>
        <authorList>
            <person name="Song Y."/>
            <person name="Shin J."/>
            <person name="Jeong Y."/>
            <person name="Jin S."/>
            <person name="Lee J.K."/>
            <person name="Kim D.R."/>
            <person name="Kim S.C."/>
            <person name="Cho S."/>
            <person name="Cho B.K."/>
        </authorList>
    </citation>
    <scope>NUCLEOTIDE SEQUENCE [LARGE SCALE GENOMIC DNA]</scope>
    <source>
        <strain evidence="3">ATCC 8486</strain>
    </source>
</reference>
<dbReference type="KEGG" id="elim:B2M23_15795"/>
<sequence>MNKKEIILEQKTLSMNHLGSIRCVLLQEHRPLKETECIKALKWLKGQLIRAVDKEAGALMDMIILIKKQMAYKEAPLFFDIKTHWYVAIDVCRHLKLSFHRKFLRKWLKPDMLKKAMVLCSDGRPHTALLINTEGVDRLINACRPGALTRRNTGFKNEEYTRGIHSLTEDEQSADNRVVKVLSKALEQETAKNEALSGKLTLLQEENMRLKRKADLFEDIRSVVERSA</sequence>
<keyword evidence="1" id="KW-0175">Coiled coil</keyword>
<feature type="coiled-coil region" evidence="1">
    <location>
        <begin position="186"/>
        <end position="220"/>
    </location>
</feature>
<evidence type="ECO:0000313" key="3">
    <source>
        <dbReference type="Proteomes" id="UP000192391"/>
    </source>
</evidence>
<dbReference type="EMBL" id="CP019962">
    <property type="protein sequence ID" value="ARD66899.1"/>
    <property type="molecule type" value="Genomic_DNA"/>
</dbReference>
<name>A0AAC9W4A4_EUBLI</name>
<proteinExistence type="predicted"/>
<organism evidence="2 3">
    <name type="scientific">Eubacterium limosum</name>
    <dbReference type="NCBI Taxonomy" id="1736"/>
    <lineage>
        <taxon>Bacteria</taxon>
        <taxon>Bacillati</taxon>
        <taxon>Bacillota</taxon>
        <taxon>Clostridia</taxon>
        <taxon>Eubacteriales</taxon>
        <taxon>Eubacteriaceae</taxon>
        <taxon>Eubacterium</taxon>
    </lineage>
</organism>